<dbReference type="Gene3D" id="3.40.50.720">
    <property type="entry name" value="NAD(P)-binding Rossmann-like Domain"/>
    <property type="match status" value="1"/>
</dbReference>
<dbReference type="Proteomes" id="UP000198814">
    <property type="component" value="Unassembled WGS sequence"/>
</dbReference>
<dbReference type="RefSeq" id="WP_256206081.1">
    <property type="nucleotide sequence ID" value="NZ_FNOE01000002.1"/>
</dbReference>
<name>A0A1H8L1N1_9PROT</name>
<dbReference type="Pfam" id="PF01370">
    <property type="entry name" value="Epimerase"/>
    <property type="match status" value="1"/>
</dbReference>
<dbReference type="InterPro" id="IPR051783">
    <property type="entry name" value="NAD(P)-dependent_oxidoreduct"/>
</dbReference>
<gene>
    <name evidence="2" type="ORF">SAMN05216333_10322</name>
</gene>
<dbReference type="AlphaFoldDB" id="A0A1H8L1N1"/>
<dbReference type="GO" id="GO:0005737">
    <property type="term" value="C:cytoplasm"/>
    <property type="evidence" value="ECO:0007669"/>
    <property type="project" value="TreeGrafter"/>
</dbReference>
<dbReference type="InterPro" id="IPR001509">
    <property type="entry name" value="Epimerase_deHydtase"/>
</dbReference>
<evidence type="ECO:0000313" key="3">
    <source>
        <dbReference type="Proteomes" id="UP000198814"/>
    </source>
</evidence>
<dbReference type="PANTHER" id="PTHR48079">
    <property type="entry name" value="PROTEIN YEEZ"/>
    <property type="match status" value="1"/>
</dbReference>
<dbReference type="SUPFAM" id="SSF51735">
    <property type="entry name" value="NAD(P)-binding Rossmann-fold domains"/>
    <property type="match status" value="1"/>
</dbReference>
<dbReference type="InterPro" id="IPR036291">
    <property type="entry name" value="NAD(P)-bd_dom_sf"/>
</dbReference>
<dbReference type="STRING" id="42354.SAMN05216333_10322"/>
<accession>A0A1H8L1N1</accession>
<organism evidence="2 3">
    <name type="scientific">Nitrosomonas oligotropha</name>
    <dbReference type="NCBI Taxonomy" id="42354"/>
    <lineage>
        <taxon>Bacteria</taxon>
        <taxon>Pseudomonadati</taxon>
        <taxon>Pseudomonadota</taxon>
        <taxon>Betaproteobacteria</taxon>
        <taxon>Nitrosomonadales</taxon>
        <taxon>Nitrosomonadaceae</taxon>
        <taxon>Nitrosomonas</taxon>
    </lineage>
</organism>
<reference evidence="3" key="1">
    <citation type="submission" date="2016-10" db="EMBL/GenBank/DDBJ databases">
        <authorList>
            <person name="Varghese N."/>
            <person name="Submissions S."/>
        </authorList>
    </citation>
    <scope>NUCLEOTIDE SEQUENCE [LARGE SCALE GENOMIC DNA]</scope>
    <source>
        <strain evidence="3">Nm76</strain>
    </source>
</reference>
<dbReference type="PANTHER" id="PTHR48079:SF6">
    <property type="entry name" value="NAD(P)-BINDING DOMAIN-CONTAINING PROTEIN-RELATED"/>
    <property type="match status" value="1"/>
</dbReference>
<protein>
    <submittedName>
        <fullName evidence="2">Nucleoside-diphosphate-sugar epimerase</fullName>
    </submittedName>
</protein>
<dbReference type="GO" id="GO:0004029">
    <property type="term" value="F:aldehyde dehydrogenase (NAD+) activity"/>
    <property type="evidence" value="ECO:0007669"/>
    <property type="project" value="TreeGrafter"/>
</dbReference>
<evidence type="ECO:0000313" key="2">
    <source>
        <dbReference type="EMBL" id="SEN99001.1"/>
    </source>
</evidence>
<dbReference type="EMBL" id="FODO01000003">
    <property type="protein sequence ID" value="SEN99001.1"/>
    <property type="molecule type" value="Genomic_DNA"/>
</dbReference>
<proteinExistence type="predicted"/>
<sequence>MIDNARIGIVAVTGATGFIGSVLVQKLIQSGWNVRALTRTNRSSSNESIQWIQGDLDNMTALHHLVDDAAFVIHCAATVRGSSFREFSHINITGTQNLLRAIPQKKQSPRFLLISSLAARQPELSWYAQSKHLSEQALVKDSESLRWTIFRPTAVYGPGDKELKPLFQAMHRGIFPVVGKLSNRVGLIHVYDLVSAVVAWLASENNHNGIFELDDGTPGGYSYQGLAEIAQQVWKRPVHCITVPNMLIRSIASANLWLARLLRYSPMLTPGKVNELQHPDWVCDNAPLIHALPAWRPSIHLQDVLSEVI</sequence>
<feature type="domain" description="NAD-dependent epimerase/dehydratase" evidence="1">
    <location>
        <begin position="10"/>
        <end position="211"/>
    </location>
</feature>
<keyword evidence="3" id="KW-1185">Reference proteome</keyword>
<evidence type="ECO:0000259" key="1">
    <source>
        <dbReference type="Pfam" id="PF01370"/>
    </source>
</evidence>